<feature type="domain" description="ABM" evidence="2">
    <location>
        <begin position="24"/>
        <end position="113"/>
    </location>
</feature>
<feature type="compositionally biased region" description="Basic residues" evidence="1">
    <location>
        <begin position="1"/>
        <end position="12"/>
    </location>
</feature>
<protein>
    <submittedName>
        <fullName evidence="3">Antibiotic biosynthesis monooxygenase</fullName>
    </submittedName>
</protein>
<organism evidence="3 4">
    <name type="scientific">Vineibacter terrae</name>
    <dbReference type="NCBI Taxonomy" id="2586908"/>
    <lineage>
        <taxon>Bacteria</taxon>
        <taxon>Pseudomonadati</taxon>
        <taxon>Pseudomonadota</taxon>
        <taxon>Alphaproteobacteria</taxon>
        <taxon>Hyphomicrobiales</taxon>
        <taxon>Vineibacter</taxon>
    </lineage>
</organism>
<dbReference type="InterPro" id="IPR007138">
    <property type="entry name" value="ABM_dom"/>
</dbReference>
<dbReference type="InterPro" id="IPR011008">
    <property type="entry name" value="Dimeric_a/b-barrel"/>
</dbReference>
<dbReference type="GO" id="GO:0004497">
    <property type="term" value="F:monooxygenase activity"/>
    <property type="evidence" value="ECO:0007669"/>
    <property type="project" value="UniProtKB-KW"/>
</dbReference>
<gene>
    <name evidence="3" type="ORF">FHP25_11370</name>
</gene>
<dbReference type="SUPFAM" id="SSF54909">
    <property type="entry name" value="Dimeric alpha+beta barrel"/>
    <property type="match status" value="1"/>
</dbReference>
<name>A0A5C8PQE1_9HYPH</name>
<dbReference type="PROSITE" id="PS51725">
    <property type="entry name" value="ABM"/>
    <property type="match status" value="1"/>
</dbReference>
<proteinExistence type="predicted"/>
<dbReference type="EMBL" id="VDUZ01000010">
    <property type="protein sequence ID" value="TXL76782.1"/>
    <property type="molecule type" value="Genomic_DNA"/>
</dbReference>
<dbReference type="PANTHER" id="PTHR33336:SF15">
    <property type="entry name" value="ABM DOMAIN-CONTAINING PROTEIN"/>
    <property type="match status" value="1"/>
</dbReference>
<sequence>MSAALKRPRRPRHPETDPEGGTMLGIIATLTIKPGTNAAFEETMGKLAAAVRAGEPGNKLYALHKTDDANVYVMLERYDDQAALDAHRASPHFKDLGRKLGDYLAARPQVQVMQEV</sequence>
<evidence type="ECO:0000313" key="3">
    <source>
        <dbReference type="EMBL" id="TXL76782.1"/>
    </source>
</evidence>
<dbReference type="AlphaFoldDB" id="A0A5C8PQE1"/>
<evidence type="ECO:0000313" key="4">
    <source>
        <dbReference type="Proteomes" id="UP000321638"/>
    </source>
</evidence>
<accession>A0A5C8PQE1</accession>
<evidence type="ECO:0000256" key="1">
    <source>
        <dbReference type="SAM" id="MobiDB-lite"/>
    </source>
</evidence>
<keyword evidence="3" id="KW-0503">Monooxygenase</keyword>
<comment type="caution">
    <text evidence="3">The sequence shown here is derived from an EMBL/GenBank/DDBJ whole genome shotgun (WGS) entry which is preliminary data.</text>
</comment>
<feature type="region of interest" description="Disordered" evidence="1">
    <location>
        <begin position="1"/>
        <end position="24"/>
    </location>
</feature>
<evidence type="ECO:0000259" key="2">
    <source>
        <dbReference type="PROSITE" id="PS51725"/>
    </source>
</evidence>
<dbReference type="PANTHER" id="PTHR33336">
    <property type="entry name" value="QUINOL MONOOXYGENASE YGIN-RELATED"/>
    <property type="match status" value="1"/>
</dbReference>
<keyword evidence="3" id="KW-0560">Oxidoreductase</keyword>
<dbReference type="InterPro" id="IPR050744">
    <property type="entry name" value="AI-2_Isomerase_LsrG"/>
</dbReference>
<dbReference type="OrthoDB" id="9812192at2"/>
<dbReference type="Proteomes" id="UP000321638">
    <property type="component" value="Unassembled WGS sequence"/>
</dbReference>
<dbReference type="Gene3D" id="3.30.70.100">
    <property type="match status" value="1"/>
</dbReference>
<dbReference type="Pfam" id="PF03992">
    <property type="entry name" value="ABM"/>
    <property type="match status" value="1"/>
</dbReference>
<reference evidence="3 4" key="1">
    <citation type="submission" date="2019-06" db="EMBL/GenBank/DDBJ databases">
        <title>New taxonomy in bacterial strain CC-CFT640, isolated from vineyard.</title>
        <authorList>
            <person name="Lin S.-Y."/>
            <person name="Tsai C.-F."/>
            <person name="Young C.-C."/>
        </authorList>
    </citation>
    <scope>NUCLEOTIDE SEQUENCE [LARGE SCALE GENOMIC DNA]</scope>
    <source>
        <strain evidence="3 4">CC-CFT640</strain>
    </source>
</reference>
<keyword evidence="4" id="KW-1185">Reference proteome</keyword>